<feature type="transmembrane region" description="Helical" evidence="1">
    <location>
        <begin position="246"/>
        <end position="270"/>
    </location>
</feature>
<dbReference type="RefSeq" id="WP_171266228.1">
    <property type="nucleotide sequence ID" value="NZ_CP039543.1"/>
</dbReference>
<proteinExistence type="predicted"/>
<evidence type="ECO:0008006" key="4">
    <source>
        <dbReference type="Google" id="ProtNLM"/>
    </source>
</evidence>
<keyword evidence="1" id="KW-1133">Transmembrane helix</keyword>
<keyword evidence="3" id="KW-1185">Reference proteome</keyword>
<feature type="transmembrane region" description="Helical" evidence="1">
    <location>
        <begin position="28"/>
        <end position="53"/>
    </location>
</feature>
<evidence type="ECO:0000313" key="3">
    <source>
        <dbReference type="Proteomes" id="UP000503251"/>
    </source>
</evidence>
<dbReference type="EMBL" id="CP039543">
    <property type="protein sequence ID" value="QJT07432.1"/>
    <property type="molecule type" value="Genomic_DNA"/>
</dbReference>
<protein>
    <recommendedName>
        <fullName evidence="4">DUF4013 domain-containing protein</fullName>
    </recommendedName>
</protein>
<accession>A0ABX6NA16</accession>
<organism evidence="2 3">
    <name type="scientific">Oceanidesulfovibrio marinus</name>
    <dbReference type="NCBI Taxonomy" id="370038"/>
    <lineage>
        <taxon>Bacteria</taxon>
        <taxon>Pseudomonadati</taxon>
        <taxon>Thermodesulfobacteriota</taxon>
        <taxon>Desulfovibrionia</taxon>
        <taxon>Desulfovibrionales</taxon>
        <taxon>Desulfovibrionaceae</taxon>
        <taxon>Oceanidesulfovibrio</taxon>
    </lineage>
</organism>
<feature type="transmembrane region" description="Helical" evidence="1">
    <location>
        <begin position="137"/>
        <end position="156"/>
    </location>
</feature>
<keyword evidence="1" id="KW-0472">Membrane</keyword>
<gene>
    <name evidence="2" type="ORF">E8L03_00220</name>
</gene>
<feature type="transmembrane region" description="Helical" evidence="1">
    <location>
        <begin position="216"/>
        <end position="240"/>
    </location>
</feature>
<keyword evidence="1" id="KW-0812">Transmembrane</keyword>
<dbReference type="PANTHER" id="PTHR33133:SF1">
    <property type="entry name" value="EXPRESSED PROTEIN-RELATED"/>
    <property type="match status" value="1"/>
</dbReference>
<evidence type="ECO:0000256" key="1">
    <source>
        <dbReference type="SAM" id="Phobius"/>
    </source>
</evidence>
<name>A0ABX6NA16_9BACT</name>
<dbReference type="Proteomes" id="UP000503251">
    <property type="component" value="Chromosome"/>
</dbReference>
<feature type="transmembrane region" description="Helical" evidence="1">
    <location>
        <begin position="73"/>
        <end position="93"/>
    </location>
</feature>
<sequence length="290" mass="32836">MRYRIGAMHIGQILDTAFEVFRDHSKTLLAITAVVFGPYLILYFGSAFSGVWPVFKIISAYKAGAWNTYREHYWEYAIGLGVFTFLHMVFTVYTRGALAIAMASMYLNHPVSTSTSIRFMASRWWPIPKTFFMMLPYYTWSSIGMIFVLFSIAMLGNGVTGNVLMFTIFIFVGTAMTLVSSIAYGRLCLAFNVVILEDLSGWKAIRRSVSLMGGSWWQGVVLYLARFVLGLVLVGAMRFIPSDYAIFMLGVFINILLLSFFIAASVVLYFSTRSKRENFDIEYMAQYATA</sequence>
<dbReference type="PANTHER" id="PTHR33133">
    <property type="entry name" value="OS08G0107100 PROTEIN-RELATED"/>
    <property type="match status" value="1"/>
</dbReference>
<reference evidence="2 3" key="1">
    <citation type="submission" date="2019-04" db="EMBL/GenBank/DDBJ databases">
        <title>Isolation and culture of sulfate reducing bacteria from the cold seep of the South China Sea.</title>
        <authorList>
            <person name="Sun C."/>
            <person name="Liu R."/>
        </authorList>
    </citation>
    <scope>NUCLEOTIDE SEQUENCE [LARGE SCALE GENOMIC DNA]</scope>
    <source>
        <strain evidence="2 3">CS1</strain>
    </source>
</reference>
<feature type="transmembrane region" description="Helical" evidence="1">
    <location>
        <begin position="168"/>
        <end position="195"/>
    </location>
</feature>
<evidence type="ECO:0000313" key="2">
    <source>
        <dbReference type="EMBL" id="QJT07432.1"/>
    </source>
</evidence>